<dbReference type="CDD" id="cd02440">
    <property type="entry name" value="AdoMet_MTases"/>
    <property type="match status" value="1"/>
</dbReference>
<dbReference type="PANTHER" id="PTHR38451">
    <property type="entry name" value="TRNA (ADENINE(22)-N(1))-METHYLTRANSFERASE"/>
    <property type="match status" value="1"/>
</dbReference>
<name>A0A833MFC6_9FIRM</name>
<reference evidence="1 2" key="1">
    <citation type="submission" date="2019-10" db="EMBL/GenBank/DDBJ databases">
        <title>Alkaliphilus serpentinus sp. nov. and Alkaliphilus pronyensis sp. nov., two novel anaerobic alkaliphilic species isolated from the serpentinized-hosted hydrothermal field of the Prony Bay (New Caledonia).</title>
        <authorList>
            <person name="Postec A."/>
        </authorList>
    </citation>
    <scope>NUCLEOTIDE SEQUENCE [LARGE SCALE GENOMIC DNA]</scope>
    <source>
        <strain evidence="1 2">LacT</strain>
    </source>
</reference>
<dbReference type="Proteomes" id="UP000465601">
    <property type="component" value="Unassembled WGS sequence"/>
</dbReference>
<keyword evidence="1" id="KW-0808">Transferase</keyword>
<protein>
    <submittedName>
        <fullName evidence="1">SAM-dependent methyltransferase</fullName>
    </submittedName>
</protein>
<dbReference type="OrthoDB" id="5881184at2"/>
<dbReference type="Gene3D" id="3.40.50.150">
    <property type="entry name" value="Vaccinia Virus protein VP39"/>
    <property type="match status" value="1"/>
</dbReference>
<evidence type="ECO:0000313" key="1">
    <source>
        <dbReference type="EMBL" id="KAB3533233.1"/>
    </source>
</evidence>
<dbReference type="PANTHER" id="PTHR38451:SF1">
    <property type="entry name" value="TRNA (ADENINE(22)-N(1))-METHYLTRANSFERASE"/>
    <property type="match status" value="1"/>
</dbReference>
<proteinExistence type="predicted"/>
<dbReference type="AlphaFoldDB" id="A0A833MFC6"/>
<dbReference type="SUPFAM" id="SSF53335">
    <property type="entry name" value="S-adenosyl-L-methionine-dependent methyltransferases"/>
    <property type="match status" value="1"/>
</dbReference>
<dbReference type="PIRSF" id="PIRSF018637">
    <property type="entry name" value="TrmK"/>
    <property type="match status" value="1"/>
</dbReference>
<dbReference type="InterPro" id="IPR029063">
    <property type="entry name" value="SAM-dependent_MTases_sf"/>
</dbReference>
<comment type="caution">
    <text evidence="1">The sequence shown here is derived from an EMBL/GenBank/DDBJ whole genome shotgun (WGS) entry which is preliminary data.</text>
</comment>
<keyword evidence="2" id="KW-1185">Reference proteome</keyword>
<accession>A0A833MFC6</accession>
<dbReference type="InterPro" id="IPR006901">
    <property type="entry name" value="TrmK"/>
</dbReference>
<dbReference type="RefSeq" id="WP_151864559.1">
    <property type="nucleotide sequence ID" value="NZ_WBZB01000004.1"/>
</dbReference>
<evidence type="ECO:0000313" key="2">
    <source>
        <dbReference type="Proteomes" id="UP000465601"/>
    </source>
</evidence>
<organism evidence="1 2">
    <name type="scientific">Alkaliphilus serpentinus</name>
    <dbReference type="NCBI Taxonomy" id="1482731"/>
    <lineage>
        <taxon>Bacteria</taxon>
        <taxon>Bacillati</taxon>
        <taxon>Bacillota</taxon>
        <taxon>Clostridia</taxon>
        <taxon>Peptostreptococcales</taxon>
        <taxon>Natronincolaceae</taxon>
        <taxon>Alkaliphilus</taxon>
    </lineage>
</organism>
<dbReference type="GO" id="GO:0032259">
    <property type="term" value="P:methylation"/>
    <property type="evidence" value="ECO:0007669"/>
    <property type="project" value="UniProtKB-KW"/>
</dbReference>
<dbReference type="GO" id="GO:0160105">
    <property type="term" value="F:tRNA (adenine(22)-N1)-methyltransferase activity"/>
    <property type="evidence" value="ECO:0007669"/>
    <property type="project" value="InterPro"/>
</dbReference>
<sequence length="236" mass="26952">MQVKLTPRLKKIAEMVPKSSIVADIGTDHGYISIYLVKNKICPMVIASDVNKKPLQSAMENIKFNGLEDKIITRLGSGLEVLKPNEVDTIIIAGMGGLLIAELLDRCPDVTKTVNTFILQPMQAQEQLRAYLVDKGYKIEEDNLVKEDHKIYEVLRVTRGHQVVEDEIFFEIGFQIYQNPLPLAKEFLLVKLRILEDIIQQVKNRDSEEVIVKYKATMEKFNKIQEVLLCLRGLKK</sequence>
<keyword evidence="1" id="KW-0489">Methyltransferase</keyword>
<dbReference type="EMBL" id="WBZB01000004">
    <property type="protein sequence ID" value="KAB3533233.1"/>
    <property type="molecule type" value="Genomic_DNA"/>
</dbReference>
<gene>
    <name evidence="1" type="ORF">F8153_01415</name>
</gene>
<dbReference type="Pfam" id="PF12847">
    <property type="entry name" value="Methyltransf_18"/>
    <property type="match status" value="1"/>
</dbReference>